<evidence type="ECO:0000259" key="6">
    <source>
        <dbReference type="PROSITE" id="PS51387"/>
    </source>
</evidence>
<evidence type="ECO:0000256" key="5">
    <source>
        <dbReference type="SAM" id="SignalP"/>
    </source>
</evidence>
<accession>A0ABR3UAR4</accession>
<organism evidence="7 8">
    <name type="scientific">Alternaria dauci</name>
    <dbReference type="NCBI Taxonomy" id="48095"/>
    <lineage>
        <taxon>Eukaryota</taxon>
        <taxon>Fungi</taxon>
        <taxon>Dikarya</taxon>
        <taxon>Ascomycota</taxon>
        <taxon>Pezizomycotina</taxon>
        <taxon>Dothideomycetes</taxon>
        <taxon>Pleosporomycetidae</taxon>
        <taxon>Pleosporales</taxon>
        <taxon>Pleosporineae</taxon>
        <taxon>Pleosporaceae</taxon>
        <taxon>Alternaria</taxon>
        <taxon>Alternaria sect. Porri</taxon>
    </lineage>
</organism>
<keyword evidence="8" id="KW-1185">Reference proteome</keyword>
<sequence>MLVLLLLACLPLAFTASIRIRQDACGYLQTLLPSSTVASTDSTFYDLSTENWSATAWGSPLCIVQPLSTADVQKAISYLSTQRVKFAIRSGGHSPSPFAANIDDGVLIDTSLLRTKEYNAKDKTVKIGTGLRWGEVYSYLDQYQVTVVGGRVLDVGVGGLILGSGLSYLSDLHGMACDNVVNFEVVLANGSAVDANATHHKDLFRVLKGGTNNFGLVTSFTLRTYPIYNVWGGVKMYSHEQIPALYKALAAYQTQPNKDPYANLMLQPFATNESLGAMLNMVYLKPEESPAAFNAFYDIPTVSDATKLQTLNEMISGQVVPSLPRWDWHSTSFTPSAEIYESINSIVSTAPEVAQLKALTGGTLVLGFQPISSSLVQAGLERGGNILGHSNVNQTWLVLDIGWWRQEDDAIAHSATRALLQKIEKVTKSSAAYVRYIFMNDASWDQAVVNSYGTNNVRYMRQVRERYDPSHTFYDLVSGGFKLPLS</sequence>
<dbReference type="InterPro" id="IPR016169">
    <property type="entry name" value="FAD-bd_PCMH_sub2"/>
</dbReference>
<evidence type="ECO:0000313" key="8">
    <source>
        <dbReference type="Proteomes" id="UP001578633"/>
    </source>
</evidence>
<keyword evidence="3" id="KW-0274">FAD</keyword>
<keyword evidence="4" id="KW-0560">Oxidoreductase</keyword>
<evidence type="ECO:0000256" key="1">
    <source>
        <dbReference type="ARBA" id="ARBA00005466"/>
    </source>
</evidence>
<dbReference type="PROSITE" id="PS51387">
    <property type="entry name" value="FAD_PCMH"/>
    <property type="match status" value="1"/>
</dbReference>
<dbReference type="PANTHER" id="PTHR42973:SF53">
    <property type="entry name" value="FAD-BINDING PCMH-TYPE DOMAIN-CONTAINING PROTEIN-RELATED"/>
    <property type="match status" value="1"/>
</dbReference>
<dbReference type="InterPro" id="IPR036318">
    <property type="entry name" value="FAD-bd_PCMH-like_sf"/>
</dbReference>
<reference evidence="7 8" key="1">
    <citation type="submission" date="2024-09" db="EMBL/GenBank/DDBJ databases">
        <title>T2T genomes of carrot and Alternaria dauci and their utility for understanding host-pathogen interaction during carrot leaf blight disease.</title>
        <authorList>
            <person name="Liu W."/>
            <person name="Xu S."/>
            <person name="Ou C."/>
            <person name="Liu X."/>
            <person name="Zhuang F."/>
            <person name="Deng X.W."/>
        </authorList>
    </citation>
    <scope>NUCLEOTIDE SEQUENCE [LARGE SCALE GENOMIC DNA]</scope>
    <source>
        <strain evidence="7 8">A2016</strain>
    </source>
</reference>
<evidence type="ECO:0000256" key="4">
    <source>
        <dbReference type="ARBA" id="ARBA00023002"/>
    </source>
</evidence>
<name>A0ABR3UAR4_9PLEO</name>
<dbReference type="Proteomes" id="UP001578633">
    <property type="component" value="Chromosome 9"/>
</dbReference>
<gene>
    <name evidence="7" type="ORF">ACET3X_009466</name>
</gene>
<dbReference type="PANTHER" id="PTHR42973">
    <property type="entry name" value="BINDING OXIDOREDUCTASE, PUTATIVE (AFU_ORTHOLOGUE AFUA_1G17690)-RELATED"/>
    <property type="match status" value="1"/>
</dbReference>
<evidence type="ECO:0000256" key="3">
    <source>
        <dbReference type="ARBA" id="ARBA00022827"/>
    </source>
</evidence>
<dbReference type="GeneID" id="96089788"/>
<dbReference type="InterPro" id="IPR050416">
    <property type="entry name" value="FAD-linked_Oxidoreductase"/>
</dbReference>
<dbReference type="RefSeq" id="XP_069303543.1">
    <property type="nucleotide sequence ID" value="XM_069455663.1"/>
</dbReference>
<comment type="caution">
    <text evidence="7">The sequence shown here is derived from an EMBL/GenBank/DDBJ whole genome shotgun (WGS) entry which is preliminary data.</text>
</comment>
<dbReference type="InterPro" id="IPR016166">
    <property type="entry name" value="FAD-bd_PCMH"/>
</dbReference>
<feature type="signal peptide" evidence="5">
    <location>
        <begin position="1"/>
        <end position="15"/>
    </location>
</feature>
<feature type="chain" id="PRO_5046342667" description="FAD-binding PCMH-type domain-containing protein" evidence="5">
    <location>
        <begin position="16"/>
        <end position="486"/>
    </location>
</feature>
<evidence type="ECO:0000256" key="2">
    <source>
        <dbReference type="ARBA" id="ARBA00022630"/>
    </source>
</evidence>
<dbReference type="EMBL" id="JBHGVX010000009">
    <property type="protein sequence ID" value="KAL1792959.1"/>
    <property type="molecule type" value="Genomic_DNA"/>
</dbReference>
<protein>
    <recommendedName>
        <fullName evidence="6">FAD-binding PCMH-type domain-containing protein</fullName>
    </recommendedName>
</protein>
<keyword evidence="5" id="KW-0732">Signal</keyword>
<keyword evidence="2" id="KW-0285">Flavoprotein</keyword>
<comment type="similarity">
    <text evidence="1">Belongs to the oxygen-dependent FAD-linked oxidoreductase family.</text>
</comment>
<dbReference type="SUPFAM" id="SSF56176">
    <property type="entry name" value="FAD-binding/transporter-associated domain-like"/>
    <property type="match status" value="1"/>
</dbReference>
<dbReference type="InterPro" id="IPR006094">
    <property type="entry name" value="Oxid_FAD_bind_N"/>
</dbReference>
<proteinExistence type="inferred from homology"/>
<dbReference type="Gene3D" id="3.30.465.10">
    <property type="match status" value="1"/>
</dbReference>
<evidence type="ECO:0000313" key="7">
    <source>
        <dbReference type="EMBL" id="KAL1792959.1"/>
    </source>
</evidence>
<feature type="domain" description="FAD-binding PCMH-type" evidence="6">
    <location>
        <begin position="56"/>
        <end position="227"/>
    </location>
</feature>
<dbReference type="Pfam" id="PF01565">
    <property type="entry name" value="FAD_binding_4"/>
    <property type="match status" value="1"/>
</dbReference>